<evidence type="ECO:0000256" key="3">
    <source>
        <dbReference type="SAM" id="SignalP"/>
    </source>
</evidence>
<evidence type="ECO:0000313" key="5">
    <source>
        <dbReference type="EMBL" id="PRY19706.1"/>
    </source>
</evidence>
<dbReference type="GO" id="GO:0004252">
    <property type="term" value="F:serine-type endopeptidase activity"/>
    <property type="evidence" value="ECO:0007669"/>
    <property type="project" value="InterPro"/>
</dbReference>
<dbReference type="PRINTS" id="PR00722">
    <property type="entry name" value="CHYMOTRYPSIN"/>
</dbReference>
<feature type="signal peptide" evidence="3">
    <location>
        <begin position="1"/>
        <end position="24"/>
    </location>
</feature>
<organism evidence="5 6">
    <name type="scientific">Pseudosporangium ferrugineum</name>
    <dbReference type="NCBI Taxonomy" id="439699"/>
    <lineage>
        <taxon>Bacteria</taxon>
        <taxon>Bacillati</taxon>
        <taxon>Actinomycetota</taxon>
        <taxon>Actinomycetes</taxon>
        <taxon>Micromonosporales</taxon>
        <taxon>Micromonosporaceae</taxon>
        <taxon>Pseudosporangium</taxon>
    </lineage>
</organism>
<evidence type="ECO:0000313" key="6">
    <source>
        <dbReference type="Proteomes" id="UP000239209"/>
    </source>
</evidence>
<dbReference type="EMBL" id="PVZG01000029">
    <property type="protein sequence ID" value="PRY19706.1"/>
    <property type="molecule type" value="Genomic_DNA"/>
</dbReference>
<dbReference type="Gene3D" id="2.40.10.10">
    <property type="entry name" value="Trypsin-like serine proteases"/>
    <property type="match status" value="1"/>
</dbReference>
<accession>A0A2T0RET1</accession>
<evidence type="ECO:0000256" key="1">
    <source>
        <dbReference type="ARBA" id="ARBA00007664"/>
    </source>
</evidence>
<protein>
    <submittedName>
        <fullName evidence="5">Trypsin</fullName>
    </submittedName>
</protein>
<name>A0A2T0RET1_9ACTN</name>
<proteinExistence type="inferred from homology"/>
<dbReference type="SMART" id="SM00020">
    <property type="entry name" value="Tryp_SPc"/>
    <property type="match status" value="1"/>
</dbReference>
<dbReference type="InterPro" id="IPR009003">
    <property type="entry name" value="Peptidase_S1_PA"/>
</dbReference>
<dbReference type="Proteomes" id="UP000239209">
    <property type="component" value="Unassembled WGS sequence"/>
</dbReference>
<dbReference type="InterPro" id="IPR043504">
    <property type="entry name" value="Peptidase_S1_PA_chymotrypsin"/>
</dbReference>
<evidence type="ECO:0000256" key="2">
    <source>
        <dbReference type="ARBA" id="ARBA00023157"/>
    </source>
</evidence>
<keyword evidence="3" id="KW-0732">Signal</keyword>
<comment type="similarity">
    <text evidence="1">Belongs to the peptidase S1 family.</text>
</comment>
<dbReference type="InterPro" id="IPR001254">
    <property type="entry name" value="Trypsin_dom"/>
</dbReference>
<gene>
    <name evidence="5" type="ORF">CLV70_1292</name>
</gene>
<feature type="domain" description="Peptidase S1" evidence="4">
    <location>
        <begin position="35"/>
        <end position="265"/>
    </location>
</feature>
<dbReference type="PANTHER" id="PTHR24276:SF91">
    <property type="entry name" value="AT26814P-RELATED"/>
    <property type="match status" value="1"/>
</dbReference>
<dbReference type="SUPFAM" id="SSF50494">
    <property type="entry name" value="Trypsin-like serine proteases"/>
    <property type="match status" value="1"/>
</dbReference>
<dbReference type="PROSITE" id="PS50240">
    <property type="entry name" value="TRYPSIN_DOM"/>
    <property type="match status" value="1"/>
</dbReference>
<dbReference type="InterPro" id="IPR001314">
    <property type="entry name" value="Peptidase_S1A"/>
</dbReference>
<dbReference type="GO" id="GO:0006508">
    <property type="term" value="P:proteolysis"/>
    <property type="evidence" value="ECO:0007669"/>
    <property type="project" value="InterPro"/>
</dbReference>
<keyword evidence="2" id="KW-1015">Disulfide bond</keyword>
<reference evidence="5 6" key="1">
    <citation type="submission" date="2018-03" db="EMBL/GenBank/DDBJ databases">
        <title>Genomic Encyclopedia of Archaeal and Bacterial Type Strains, Phase II (KMG-II): from individual species to whole genera.</title>
        <authorList>
            <person name="Goeker M."/>
        </authorList>
    </citation>
    <scope>NUCLEOTIDE SEQUENCE [LARGE SCALE GENOMIC DNA]</scope>
    <source>
        <strain evidence="5 6">DSM 45348</strain>
    </source>
</reference>
<dbReference type="Pfam" id="PF00089">
    <property type="entry name" value="Trypsin"/>
    <property type="match status" value="1"/>
</dbReference>
<sequence>MAKTFAALTVAVTLAASVSGTAYAAGPGGDVSATIVGGHEATESYPAMISLQITWGDGTAHICGASLVSRQWAVTNAHCVTSQDGSPVPPETFHLRIGSNDRTTGGTFAGVTAVLPHAEWDWATGTGRVADIAMLRLDTPVQEQRIEVANRVRYGGAVTRVIGFGHTQPGGTLPITLQELDTWLLPAERCEYPGLTISEGEICVANVNGTDGICSGDSGGPAMQKIRGRWQLVGGVSRATNGCGTGPAIFTDATYYRGWMYEVMRTGTVPPPAPGVTPAAPSAAKASAQIQNWYLPAA</sequence>
<dbReference type="PANTHER" id="PTHR24276">
    <property type="entry name" value="POLYSERASE-RELATED"/>
    <property type="match status" value="1"/>
</dbReference>
<keyword evidence="6" id="KW-1185">Reference proteome</keyword>
<dbReference type="AlphaFoldDB" id="A0A2T0RET1"/>
<dbReference type="CDD" id="cd00190">
    <property type="entry name" value="Tryp_SPc"/>
    <property type="match status" value="1"/>
</dbReference>
<dbReference type="RefSeq" id="WP_211304010.1">
    <property type="nucleotide sequence ID" value="NZ_PVZG01000029.1"/>
</dbReference>
<dbReference type="InterPro" id="IPR050430">
    <property type="entry name" value="Peptidase_S1"/>
</dbReference>
<comment type="caution">
    <text evidence="5">The sequence shown here is derived from an EMBL/GenBank/DDBJ whole genome shotgun (WGS) entry which is preliminary data.</text>
</comment>
<evidence type="ECO:0000259" key="4">
    <source>
        <dbReference type="PROSITE" id="PS50240"/>
    </source>
</evidence>
<feature type="chain" id="PRO_5015661064" evidence="3">
    <location>
        <begin position="25"/>
        <end position="298"/>
    </location>
</feature>